<feature type="domain" description="CARD" evidence="2">
    <location>
        <begin position="379"/>
        <end position="441"/>
    </location>
</feature>
<feature type="region of interest" description="Disordered" evidence="1">
    <location>
        <begin position="17"/>
        <end position="36"/>
    </location>
</feature>
<dbReference type="PROSITE" id="PS50209">
    <property type="entry name" value="CARD"/>
    <property type="match status" value="1"/>
</dbReference>
<dbReference type="SUPFAM" id="SSF47986">
    <property type="entry name" value="DEATH domain"/>
    <property type="match status" value="1"/>
</dbReference>
<gene>
    <name evidence="3" type="ORF">Ciccas_010316</name>
</gene>
<organism evidence="3 4">
    <name type="scientific">Cichlidogyrus casuarinus</name>
    <dbReference type="NCBI Taxonomy" id="1844966"/>
    <lineage>
        <taxon>Eukaryota</taxon>
        <taxon>Metazoa</taxon>
        <taxon>Spiralia</taxon>
        <taxon>Lophotrochozoa</taxon>
        <taxon>Platyhelminthes</taxon>
        <taxon>Monogenea</taxon>
        <taxon>Monopisthocotylea</taxon>
        <taxon>Dactylogyridea</taxon>
        <taxon>Ancyrocephalidae</taxon>
        <taxon>Cichlidogyrus</taxon>
    </lineage>
</organism>
<feature type="compositionally biased region" description="Polar residues" evidence="1">
    <location>
        <begin position="21"/>
        <end position="36"/>
    </location>
</feature>
<comment type="caution">
    <text evidence="3">The sequence shown here is derived from an EMBL/GenBank/DDBJ whole genome shotgun (WGS) entry which is preliminary data.</text>
</comment>
<evidence type="ECO:0000313" key="4">
    <source>
        <dbReference type="Proteomes" id="UP001626550"/>
    </source>
</evidence>
<evidence type="ECO:0000313" key="3">
    <source>
        <dbReference type="EMBL" id="KAL3311107.1"/>
    </source>
</evidence>
<reference evidence="3 4" key="1">
    <citation type="submission" date="2024-11" db="EMBL/GenBank/DDBJ databases">
        <title>Adaptive evolution of stress response genes in parasites aligns with host niche diversity.</title>
        <authorList>
            <person name="Hahn C."/>
            <person name="Resl P."/>
        </authorList>
    </citation>
    <scope>NUCLEOTIDE SEQUENCE [LARGE SCALE GENOMIC DNA]</scope>
    <source>
        <strain evidence="3">EGGRZ-B1_66</strain>
        <tissue evidence="3">Body</tissue>
    </source>
</reference>
<protein>
    <recommendedName>
        <fullName evidence="2">CARD domain-containing protein</fullName>
    </recommendedName>
</protein>
<dbReference type="Gene3D" id="1.10.533.10">
    <property type="entry name" value="Death Domain, Fas"/>
    <property type="match status" value="1"/>
</dbReference>
<evidence type="ECO:0000256" key="1">
    <source>
        <dbReference type="SAM" id="MobiDB-lite"/>
    </source>
</evidence>
<dbReference type="Pfam" id="PF00619">
    <property type="entry name" value="CARD"/>
    <property type="match status" value="1"/>
</dbReference>
<accession>A0ABD2PW28</accession>
<sequence length="441" mass="51446">MSFTSSQLSNEFLSRSLSSSNQGHSVNISESLSSNPDGLRASRLAYTQRSNREANTLIKWTLLKATKALLLAHLRYQICNQDESTKVMHEHDTFRRAKMLLNYAFKHKQDSKTQEEVFYEMDSKDFRVGSDCIADKVVSFLSRPDLHKVLRRLYVRGYLSEKLWSLIYPKHRERVNIFNWPIELLSLVAKADLLHREKQHRTTLRRQRASATAQLDALQKMQTIRTELEDIQAIESRFLRNVNGSELLLQFYTECLGRFNRCLEAMSTACPLSINFVEWAGKMLETIDWSTKTAASVIDTMETTSVCENWEYEWDKWHQFELAENERIQKEQIKRATVSSDLTLLGERMPELDDLVVKSTGQNNSQKRRQNYNQMESSMNMEEKKVVDVYRSRLCEEVRADGILDYLIVHRVLSLEDSAEIFSSLETRGQMRRLIEILTTK</sequence>
<dbReference type="InterPro" id="IPR001315">
    <property type="entry name" value="CARD"/>
</dbReference>
<dbReference type="Proteomes" id="UP001626550">
    <property type="component" value="Unassembled WGS sequence"/>
</dbReference>
<keyword evidence="4" id="KW-1185">Reference proteome</keyword>
<dbReference type="EMBL" id="JBJKFK010002434">
    <property type="protein sequence ID" value="KAL3311107.1"/>
    <property type="molecule type" value="Genomic_DNA"/>
</dbReference>
<proteinExistence type="predicted"/>
<dbReference type="CDD" id="cd01671">
    <property type="entry name" value="CARD"/>
    <property type="match status" value="1"/>
</dbReference>
<name>A0ABD2PW28_9PLAT</name>
<evidence type="ECO:0000259" key="2">
    <source>
        <dbReference type="PROSITE" id="PS50209"/>
    </source>
</evidence>
<dbReference type="InterPro" id="IPR011029">
    <property type="entry name" value="DEATH-like_dom_sf"/>
</dbReference>
<dbReference type="AlphaFoldDB" id="A0ABD2PW28"/>